<accession>A0ABQ7B257</accession>
<dbReference type="Proteomes" id="UP000266723">
    <property type="component" value="Unassembled WGS sequence"/>
</dbReference>
<organism evidence="1 2">
    <name type="scientific">Brassica cretica</name>
    <name type="common">Mustard</name>
    <dbReference type="NCBI Taxonomy" id="69181"/>
    <lineage>
        <taxon>Eukaryota</taxon>
        <taxon>Viridiplantae</taxon>
        <taxon>Streptophyta</taxon>
        <taxon>Embryophyta</taxon>
        <taxon>Tracheophyta</taxon>
        <taxon>Spermatophyta</taxon>
        <taxon>Magnoliopsida</taxon>
        <taxon>eudicotyledons</taxon>
        <taxon>Gunneridae</taxon>
        <taxon>Pentapetalae</taxon>
        <taxon>rosids</taxon>
        <taxon>malvids</taxon>
        <taxon>Brassicales</taxon>
        <taxon>Brassicaceae</taxon>
        <taxon>Brassiceae</taxon>
        <taxon>Brassica</taxon>
    </lineage>
</organism>
<protein>
    <recommendedName>
        <fullName evidence="3">Reverse transcriptase zinc-binding domain-containing protein</fullName>
    </recommendedName>
</protein>
<sequence length="145" mass="17078">MGWMARSREDINVWDDPWLSHCEQLRTFGLAPEALQSLKVSDLFLPESSEWNLKKIELTLPFHKEQILRLRPSKLKIIDELVWLKAPYGEYSTRSCYLTLTEENSIAALPTQSIAPDWLSNVWNIKTSEKIKVFIWKFLHDVLYQ</sequence>
<keyword evidence="2" id="KW-1185">Reference proteome</keyword>
<comment type="caution">
    <text evidence="1">The sequence shown here is derived from an EMBL/GenBank/DDBJ whole genome shotgun (WGS) entry which is preliminary data.</text>
</comment>
<reference evidence="1 2" key="1">
    <citation type="journal article" date="2020" name="BMC Genomics">
        <title>Intraspecific diversification of the crop wild relative Brassica cretica Lam. using demographic model selection.</title>
        <authorList>
            <person name="Kioukis A."/>
            <person name="Michalopoulou V.A."/>
            <person name="Briers L."/>
            <person name="Pirintsos S."/>
            <person name="Studholme D.J."/>
            <person name="Pavlidis P."/>
            <person name="Sarris P.F."/>
        </authorList>
    </citation>
    <scope>NUCLEOTIDE SEQUENCE [LARGE SCALE GENOMIC DNA]</scope>
    <source>
        <strain evidence="2">cv. PFS-1207/04</strain>
    </source>
</reference>
<gene>
    <name evidence="1" type="ORF">DY000_02063304</name>
</gene>
<evidence type="ECO:0000313" key="1">
    <source>
        <dbReference type="EMBL" id="KAF3520298.1"/>
    </source>
</evidence>
<dbReference type="EMBL" id="QGKV02001556">
    <property type="protein sequence ID" value="KAF3520298.1"/>
    <property type="molecule type" value="Genomic_DNA"/>
</dbReference>
<name>A0ABQ7B257_BRACR</name>
<evidence type="ECO:0008006" key="3">
    <source>
        <dbReference type="Google" id="ProtNLM"/>
    </source>
</evidence>
<evidence type="ECO:0000313" key="2">
    <source>
        <dbReference type="Proteomes" id="UP000266723"/>
    </source>
</evidence>
<proteinExistence type="predicted"/>